<keyword evidence="3 6" id="KW-0479">Metal-binding</keyword>
<reference evidence="8 9" key="1">
    <citation type="journal article" date="2018" name="Microbiome">
        <title>Fine metagenomic profile of the Mediterranean stratified and mixed water columns revealed by assembly and recruitment.</title>
        <authorList>
            <person name="Haro-Moreno J.M."/>
            <person name="Lopez-Perez M."/>
            <person name="De La Torre J.R."/>
            <person name="Picazo A."/>
            <person name="Camacho A."/>
            <person name="Rodriguez-Valera F."/>
        </authorList>
    </citation>
    <scope>NUCLEOTIDE SEQUENCE [LARGE SCALE GENOMIC DNA]</scope>
    <source>
        <strain evidence="8">MED-G50</strain>
    </source>
</reference>
<gene>
    <name evidence="8" type="ORF">DBW64_02455</name>
</gene>
<feature type="binding site" description="axial binding residue" evidence="6">
    <location>
        <position position="148"/>
    </location>
    <ligand>
        <name>heme c</name>
        <dbReference type="ChEBI" id="CHEBI:61717"/>
    </ligand>
    <ligandPart>
        <name>Fe</name>
        <dbReference type="ChEBI" id="CHEBI:18248"/>
    </ligandPart>
</feature>
<dbReference type="GO" id="GO:0020037">
    <property type="term" value="F:heme binding"/>
    <property type="evidence" value="ECO:0007669"/>
    <property type="project" value="InterPro"/>
</dbReference>
<dbReference type="InterPro" id="IPR010980">
    <property type="entry name" value="Cyt_c/b562"/>
</dbReference>
<evidence type="ECO:0000256" key="5">
    <source>
        <dbReference type="ARBA" id="ARBA00023004"/>
    </source>
</evidence>
<evidence type="ECO:0000256" key="7">
    <source>
        <dbReference type="PIRSR" id="PIRSR000027-2"/>
    </source>
</evidence>
<dbReference type="GO" id="GO:0022900">
    <property type="term" value="P:electron transport chain"/>
    <property type="evidence" value="ECO:0007669"/>
    <property type="project" value="InterPro"/>
</dbReference>
<evidence type="ECO:0000256" key="3">
    <source>
        <dbReference type="ARBA" id="ARBA00022723"/>
    </source>
</evidence>
<evidence type="ECO:0000256" key="4">
    <source>
        <dbReference type="ARBA" id="ARBA00022982"/>
    </source>
</evidence>
<accession>A0A368ELP8</accession>
<dbReference type="GO" id="GO:0042597">
    <property type="term" value="C:periplasmic space"/>
    <property type="evidence" value="ECO:0007669"/>
    <property type="project" value="InterPro"/>
</dbReference>
<dbReference type="PIRSF" id="PIRSF000027">
    <property type="entry name" value="Cytc_c_prime"/>
    <property type="match status" value="1"/>
</dbReference>
<proteinExistence type="predicted"/>
<protein>
    <submittedName>
        <fullName evidence="8">Cytochrome c</fullName>
    </submittedName>
</protein>
<keyword evidence="1" id="KW-0813">Transport</keyword>
<dbReference type="InterPro" id="IPR012127">
    <property type="entry name" value="Cyt_c_prime"/>
</dbReference>
<dbReference type="GO" id="GO:0009055">
    <property type="term" value="F:electron transfer activity"/>
    <property type="evidence" value="ECO:0007669"/>
    <property type="project" value="InterPro"/>
</dbReference>
<dbReference type="GO" id="GO:0005506">
    <property type="term" value="F:iron ion binding"/>
    <property type="evidence" value="ECO:0007669"/>
    <property type="project" value="InterPro"/>
</dbReference>
<evidence type="ECO:0000256" key="1">
    <source>
        <dbReference type="ARBA" id="ARBA00022448"/>
    </source>
</evidence>
<dbReference type="Pfam" id="PF01322">
    <property type="entry name" value="Cytochrom_C_2"/>
    <property type="match status" value="1"/>
</dbReference>
<comment type="caution">
    <text evidence="8">The sequence shown here is derived from an EMBL/GenBank/DDBJ whole genome shotgun (WGS) entry which is preliminary data.</text>
</comment>
<dbReference type="PRINTS" id="PR00608">
    <property type="entry name" value="CYTCHROMECII"/>
</dbReference>
<name>A0A368ELP8_9PROT</name>
<feature type="binding site" description="covalent" evidence="7">
    <location>
        <position position="144"/>
    </location>
    <ligand>
        <name>heme c</name>
        <dbReference type="ChEBI" id="CHEBI:61717"/>
    </ligand>
</feature>
<organism evidence="8 9">
    <name type="scientific">PS1 clade bacterium</name>
    <dbReference type="NCBI Taxonomy" id="2175152"/>
    <lineage>
        <taxon>Bacteria</taxon>
        <taxon>Pseudomonadati</taxon>
        <taxon>Pseudomonadota</taxon>
        <taxon>Alphaproteobacteria</taxon>
        <taxon>PS1 clade</taxon>
    </lineage>
</organism>
<keyword evidence="2 7" id="KW-0349">Heme</keyword>
<comment type="PTM">
    <text evidence="7">Binds 1 heme group per subunit.</text>
</comment>
<keyword evidence="4" id="KW-0249">Electron transport</keyword>
<sequence>MIKRLFILIGIPVLVGLTFSGFEPLMAQSDEAIRAAQEERKQRFKASSASMKALYREYLPAEDYQAIKAEATVLVKWAIDMPEAFPFGSDSNNDEAKPEIWTDFEGFKSAAKAFETASLDLQKAAEQNDISLVKTALGSVGASCKACHQKYRKK</sequence>
<evidence type="ECO:0000313" key="8">
    <source>
        <dbReference type="EMBL" id="RCL84844.1"/>
    </source>
</evidence>
<dbReference type="Gene3D" id="1.20.120.10">
    <property type="entry name" value="Cytochrome c/b562"/>
    <property type="match status" value="1"/>
</dbReference>
<keyword evidence="5 6" id="KW-0408">Iron</keyword>
<dbReference type="EMBL" id="QOQK01000007">
    <property type="protein sequence ID" value="RCL84844.1"/>
    <property type="molecule type" value="Genomic_DNA"/>
</dbReference>
<evidence type="ECO:0000256" key="6">
    <source>
        <dbReference type="PIRSR" id="PIRSR000027-1"/>
    </source>
</evidence>
<evidence type="ECO:0000313" key="9">
    <source>
        <dbReference type="Proteomes" id="UP000252289"/>
    </source>
</evidence>
<dbReference type="InterPro" id="IPR015984">
    <property type="entry name" value="Cyt_c_prime_subgr"/>
</dbReference>
<feature type="binding site" description="covalent" evidence="7">
    <location>
        <position position="147"/>
    </location>
    <ligand>
        <name>heme c</name>
        <dbReference type="ChEBI" id="CHEBI:61717"/>
    </ligand>
</feature>
<dbReference type="PROSITE" id="PS51009">
    <property type="entry name" value="CYTCII"/>
    <property type="match status" value="1"/>
</dbReference>
<dbReference type="SUPFAM" id="SSF47175">
    <property type="entry name" value="Cytochromes"/>
    <property type="match status" value="1"/>
</dbReference>
<evidence type="ECO:0000256" key="2">
    <source>
        <dbReference type="ARBA" id="ARBA00022617"/>
    </source>
</evidence>
<dbReference type="InterPro" id="IPR002321">
    <property type="entry name" value="Cyt_c_II"/>
</dbReference>
<dbReference type="Proteomes" id="UP000252289">
    <property type="component" value="Unassembled WGS sequence"/>
</dbReference>
<dbReference type="AlphaFoldDB" id="A0A368ELP8"/>